<organism evidence="1 2">
    <name type="scientific">Bordetella genomosp. 2</name>
    <dbReference type="NCBI Taxonomy" id="1983456"/>
    <lineage>
        <taxon>Bacteria</taxon>
        <taxon>Pseudomonadati</taxon>
        <taxon>Pseudomonadota</taxon>
        <taxon>Betaproteobacteria</taxon>
        <taxon>Burkholderiales</taxon>
        <taxon>Alcaligenaceae</taxon>
        <taxon>Bordetella</taxon>
    </lineage>
</organism>
<evidence type="ECO:0000313" key="2">
    <source>
        <dbReference type="Proteomes" id="UP000215633"/>
    </source>
</evidence>
<proteinExistence type="predicted"/>
<accession>A0A261VVD8</accession>
<name>A0A261VVD8_9BORD</name>
<comment type="caution">
    <text evidence="1">The sequence shown here is derived from an EMBL/GenBank/DDBJ whole genome shotgun (WGS) entry which is preliminary data.</text>
</comment>
<dbReference type="AlphaFoldDB" id="A0A261VVD8"/>
<reference evidence="2" key="1">
    <citation type="submission" date="2017-05" db="EMBL/GenBank/DDBJ databases">
        <title>Complete and WGS of Bordetella genogroups.</title>
        <authorList>
            <person name="Spilker T."/>
            <person name="Lipuma J."/>
        </authorList>
    </citation>
    <scope>NUCLEOTIDE SEQUENCE [LARGE SCALE GENOMIC DNA]</scope>
    <source>
        <strain evidence="2">AU8256</strain>
    </source>
</reference>
<dbReference type="EMBL" id="NEVT01000005">
    <property type="protein sequence ID" value="OZI78045.1"/>
    <property type="molecule type" value="Genomic_DNA"/>
</dbReference>
<gene>
    <name evidence="1" type="ORF">CAL24_10115</name>
</gene>
<evidence type="ECO:0000313" key="1">
    <source>
        <dbReference type="EMBL" id="OZI78045.1"/>
    </source>
</evidence>
<keyword evidence="2" id="KW-1185">Reference proteome</keyword>
<protein>
    <submittedName>
        <fullName evidence="1">Uncharacterized protein</fullName>
    </submittedName>
</protein>
<sequence length="565" mass="63162">MTIESPVAAVSTTHPMQSERLAMLQPSRMSVSRLFMARAIRERWRIRRVSWEIDGRARGHAVYHIDTPAMALSFAIYSFEPTAEGKTGRIIGRSWDMMGALVEGRISEADLQTTAVELPKLYEGRATPGTLVWARANRSSRVFEHTVAALAAGRQPDIAELAQVCYLMRNTGLDGNGTFGTRSYRTLEADHPLRRPLDAQMLSAYMMRVFSIDLAHHLARGRNPLAPEIDPSIQRYLGVGNGSALGLILFVNNHPRLMQQWLAARQAAVDMACSLAARPDDPSVALLRRLLERAIVFRRQDRMEYERFADSAMVASELQSLLQRLEEYAANGTYAGAAPDIPPLAALAAWARQSLHEESVQTFLGLLTELVPDYCDARAESLSADEEFMTIPDMNVAELRGLVEREYAWTHPLDLDSEASRRYVWYKSATAEEPRRGPAAEIEYVYNLGLDLPRLVRALLADLARCPDDTSTAHFLLRHPGYRAIVGRIQSLRGLDLHSPHMDIMSESFVPVDIVRLMNVGLHGIDKARDYLGRNLRGVLFHGAPTPADIERGADPVWFFPKEPA</sequence>
<dbReference type="Proteomes" id="UP000215633">
    <property type="component" value="Unassembled WGS sequence"/>
</dbReference>
<dbReference type="RefSeq" id="WP_051439535.1">
    <property type="nucleotide sequence ID" value="NZ_NEVT01000005.1"/>
</dbReference>